<organism evidence="1">
    <name type="scientific">marine sediment metagenome</name>
    <dbReference type="NCBI Taxonomy" id="412755"/>
    <lineage>
        <taxon>unclassified sequences</taxon>
        <taxon>metagenomes</taxon>
        <taxon>ecological metagenomes</taxon>
    </lineage>
</organism>
<protein>
    <recommendedName>
        <fullName evidence="2">DUF1508 domain-containing protein</fullName>
    </recommendedName>
</protein>
<gene>
    <name evidence="1" type="ORF">LCGC14_0729430</name>
</gene>
<dbReference type="AlphaFoldDB" id="A0A0F9SV81"/>
<reference evidence="1" key="1">
    <citation type="journal article" date="2015" name="Nature">
        <title>Complex archaea that bridge the gap between prokaryotes and eukaryotes.</title>
        <authorList>
            <person name="Spang A."/>
            <person name="Saw J.H."/>
            <person name="Jorgensen S.L."/>
            <person name="Zaremba-Niedzwiedzka K."/>
            <person name="Martijn J."/>
            <person name="Lind A.E."/>
            <person name="van Eijk R."/>
            <person name="Schleper C."/>
            <person name="Guy L."/>
            <person name="Ettema T.J."/>
        </authorList>
    </citation>
    <scope>NUCLEOTIDE SEQUENCE</scope>
</reference>
<accession>A0A0F9SV81</accession>
<evidence type="ECO:0008006" key="2">
    <source>
        <dbReference type="Google" id="ProtNLM"/>
    </source>
</evidence>
<proteinExistence type="predicted"/>
<comment type="caution">
    <text evidence="1">The sequence shown here is derived from an EMBL/GenBank/DDBJ whole genome shotgun (WGS) entry which is preliminary data.</text>
</comment>
<dbReference type="EMBL" id="LAZR01001684">
    <property type="protein sequence ID" value="KKN40801.1"/>
    <property type="molecule type" value="Genomic_DNA"/>
</dbReference>
<evidence type="ECO:0000313" key="1">
    <source>
        <dbReference type="EMBL" id="KKN40801.1"/>
    </source>
</evidence>
<sequence>MGISRITALEIQGNEVLCEAHGPDSKGKYKGWIYMLRGGEIHKSILNSNACYNSPEAAVEGMENVVELIRKEPTP</sequence>
<name>A0A0F9SV81_9ZZZZ</name>